<keyword evidence="2" id="KW-1185">Reference proteome</keyword>
<sequence>MSHARRWRIGALVLIVALAATVAWNWRAWQGQAAVGAAYGARMTCSCRYVEGRSMESCADDTEPGMEIVSISDAPQDKAVTGHVPLMAKRTARWRKGFGCILE</sequence>
<evidence type="ECO:0000313" key="1">
    <source>
        <dbReference type="EMBL" id="RVT43731.1"/>
    </source>
</evidence>
<dbReference type="RefSeq" id="WP_127689271.1">
    <property type="nucleotide sequence ID" value="NZ_RZUL01000001.1"/>
</dbReference>
<dbReference type="OrthoDB" id="7391866at2"/>
<comment type="caution">
    <text evidence="1">The sequence shown here is derived from an EMBL/GenBank/DDBJ whole genome shotgun (WGS) entry which is preliminary data.</text>
</comment>
<gene>
    <name evidence="1" type="ORF">ENE74_03780</name>
</gene>
<reference evidence="1 2" key="1">
    <citation type="submission" date="2019-01" db="EMBL/GenBank/DDBJ databases">
        <authorList>
            <person name="Chen W.-M."/>
        </authorList>
    </citation>
    <scope>NUCLEOTIDE SEQUENCE [LARGE SCALE GENOMIC DNA]</scope>
    <source>
        <strain evidence="1 2">TLA-22</strain>
    </source>
</reference>
<evidence type="ECO:0000313" key="2">
    <source>
        <dbReference type="Proteomes" id="UP000282977"/>
    </source>
</evidence>
<name>A0A437JCW8_9SPHN</name>
<dbReference type="Proteomes" id="UP000282977">
    <property type="component" value="Unassembled WGS sequence"/>
</dbReference>
<accession>A0A437JCW8</accession>
<organism evidence="1 2">
    <name type="scientific">Sphingobium algorifonticola</name>
    <dbReference type="NCBI Taxonomy" id="2008318"/>
    <lineage>
        <taxon>Bacteria</taxon>
        <taxon>Pseudomonadati</taxon>
        <taxon>Pseudomonadota</taxon>
        <taxon>Alphaproteobacteria</taxon>
        <taxon>Sphingomonadales</taxon>
        <taxon>Sphingomonadaceae</taxon>
        <taxon>Sphingobium</taxon>
    </lineage>
</organism>
<proteinExistence type="predicted"/>
<protein>
    <submittedName>
        <fullName evidence="1">Uncharacterized protein</fullName>
    </submittedName>
</protein>
<dbReference type="AlphaFoldDB" id="A0A437JCW8"/>
<dbReference type="EMBL" id="RZUL01000001">
    <property type="protein sequence ID" value="RVT43731.1"/>
    <property type="molecule type" value="Genomic_DNA"/>
</dbReference>